<dbReference type="EMBL" id="CM039426">
    <property type="protein sequence ID" value="KAI4356689.1"/>
    <property type="molecule type" value="Genomic_DNA"/>
</dbReference>
<name>A0ACB9Q9B8_BAUVA</name>
<dbReference type="Proteomes" id="UP000828941">
    <property type="component" value="Chromosome 1"/>
</dbReference>
<reference evidence="1 2" key="1">
    <citation type="journal article" date="2022" name="DNA Res.">
        <title>Chromosomal-level genome assembly of the orchid tree Bauhinia variegata (Leguminosae; Cercidoideae) supports the allotetraploid origin hypothesis of Bauhinia.</title>
        <authorList>
            <person name="Zhong Y."/>
            <person name="Chen Y."/>
            <person name="Zheng D."/>
            <person name="Pang J."/>
            <person name="Liu Y."/>
            <person name="Luo S."/>
            <person name="Meng S."/>
            <person name="Qian L."/>
            <person name="Wei D."/>
            <person name="Dai S."/>
            <person name="Zhou R."/>
        </authorList>
    </citation>
    <scope>NUCLEOTIDE SEQUENCE [LARGE SCALE GENOMIC DNA]</scope>
    <source>
        <strain evidence="1">BV-YZ2020</strain>
    </source>
</reference>
<comment type="caution">
    <text evidence="1">The sequence shown here is derived from an EMBL/GenBank/DDBJ whole genome shotgun (WGS) entry which is preliminary data.</text>
</comment>
<proteinExistence type="predicted"/>
<gene>
    <name evidence="1" type="ORF">L6164_000692</name>
</gene>
<keyword evidence="2" id="KW-1185">Reference proteome</keyword>
<evidence type="ECO:0000313" key="1">
    <source>
        <dbReference type="EMBL" id="KAI4356689.1"/>
    </source>
</evidence>
<accession>A0ACB9Q9B8</accession>
<organism evidence="1 2">
    <name type="scientific">Bauhinia variegata</name>
    <name type="common">Purple orchid tree</name>
    <name type="synonym">Phanera variegata</name>
    <dbReference type="NCBI Taxonomy" id="167791"/>
    <lineage>
        <taxon>Eukaryota</taxon>
        <taxon>Viridiplantae</taxon>
        <taxon>Streptophyta</taxon>
        <taxon>Embryophyta</taxon>
        <taxon>Tracheophyta</taxon>
        <taxon>Spermatophyta</taxon>
        <taxon>Magnoliopsida</taxon>
        <taxon>eudicotyledons</taxon>
        <taxon>Gunneridae</taxon>
        <taxon>Pentapetalae</taxon>
        <taxon>rosids</taxon>
        <taxon>fabids</taxon>
        <taxon>Fabales</taxon>
        <taxon>Fabaceae</taxon>
        <taxon>Cercidoideae</taxon>
        <taxon>Cercideae</taxon>
        <taxon>Bauhiniinae</taxon>
        <taxon>Bauhinia</taxon>
    </lineage>
</organism>
<sequence>MTYTPPSSPIFLAGRIDLGRCLSAGLAQSHFCTLQMSTQVMAKSWGKPSVFRNDRDPMFGNGLVMVEGRLRFHFCLQDNNGLMENKTNFRLSN</sequence>
<protein>
    <submittedName>
        <fullName evidence="1">Uncharacterized protein</fullName>
    </submittedName>
</protein>
<evidence type="ECO:0000313" key="2">
    <source>
        <dbReference type="Proteomes" id="UP000828941"/>
    </source>
</evidence>